<organism evidence="2 3">
    <name type="scientific">Halopseudomonas salegens</name>
    <dbReference type="NCBI Taxonomy" id="1434072"/>
    <lineage>
        <taxon>Bacteria</taxon>
        <taxon>Pseudomonadati</taxon>
        <taxon>Pseudomonadota</taxon>
        <taxon>Gammaproteobacteria</taxon>
        <taxon>Pseudomonadales</taxon>
        <taxon>Pseudomonadaceae</taxon>
        <taxon>Halopseudomonas</taxon>
    </lineage>
</organism>
<keyword evidence="1" id="KW-1133">Transmembrane helix</keyword>
<evidence type="ECO:0008006" key="4">
    <source>
        <dbReference type="Google" id="ProtNLM"/>
    </source>
</evidence>
<dbReference type="AlphaFoldDB" id="A0A1H2HE98"/>
<dbReference type="InterPro" id="IPR021329">
    <property type="entry name" value="DUF2938"/>
</dbReference>
<evidence type="ECO:0000256" key="1">
    <source>
        <dbReference type="SAM" id="Phobius"/>
    </source>
</evidence>
<feature type="transmembrane region" description="Helical" evidence="1">
    <location>
        <begin position="100"/>
        <end position="120"/>
    </location>
</feature>
<dbReference type="EMBL" id="LT629787">
    <property type="protein sequence ID" value="SDU30164.1"/>
    <property type="molecule type" value="Genomic_DNA"/>
</dbReference>
<evidence type="ECO:0000313" key="2">
    <source>
        <dbReference type="EMBL" id="SDU30164.1"/>
    </source>
</evidence>
<dbReference type="Pfam" id="PF11158">
    <property type="entry name" value="DUF2938"/>
    <property type="match status" value="1"/>
</dbReference>
<proteinExistence type="predicted"/>
<feature type="transmembrane region" description="Helical" evidence="1">
    <location>
        <begin position="141"/>
        <end position="164"/>
    </location>
</feature>
<keyword evidence="3" id="KW-1185">Reference proteome</keyword>
<keyword evidence="1" id="KW-0812">Transmembrane</keyword>
<keyword evidence="1" id="KW-0472">Membrane</keyword>
<dbReference type="RefSeq" id="WP_092388362.1">
    <property type="nucleotide sequence ID" value="NZ_LT629787.1"/>
</dbReference>
<evidence type="ECO:0000313" key="3">
    <source>
        <dbReference type="Proteomes" id="UP000243924"/>
    </source>
</evidence>
<dbReference type="Proteomes" id="UP000243924">
    <property type="component" value="Chromosome I"/>
</dbReference>
<dbReference type="OrthoDB" id="9812539at2"/>
<sequence length="165" mass="17397">MTGLLLAALLLGVGATVFMDVVALLQKRLLGIPALNYALVGRWLGHIPGGTLIHKSIGNSSKIRGERILGWIAHYGIGMVFAVTFLALAGQDWLARPTLIPALAFGVTTVLAPFLVLQPGMGAGVAARKTPQPNTARLRSLFAHFSFGLGLWLAGFACSLALQIN</sequence>
<gene>
    <name evidence="2" type="ORF">SAMN05216210_2979</name>
</gene>
<protein>
    <recommendedName>
        <fullName evidence="4">DUF2938 domain-containing protein</fullName>
    </recommendedName>
</protein>
<accession>A0A1H2HE98</accession>
<reference evidence="3" key="1">
    <citation type="submission" date="2016-10" db="EMBL/GenBank/DDBJ databases">
        <authorList>
            <person name="Varghese N."/>
            <person name="Submissions S."/>
        </authorList>
    </citation>
    <scope>NUCLEOTIDE SEQUENCE [LARGE SCALE GENOMIC DNA]</scope>
    <source>
        <strain evidence="3">CECT 8338</strain>
    </source>
</reference>
<name>A0A1H2HE98_9GAMM</name>
<feature type="transmembrane region" description="Helical" evidence="1">
    <location>
        <begin position="68"/>
        <end position="88"/>
    </location>
</feature>